<dbReference type="AlphaFoldDB" id="A0A1V4FJI2"/>
<dbReference type="EMBL" id="MWVS01000120">
    <property type="protein sequence ID" value="OPG87598.1"/>
    <property type="molecule type" value="Genomic_DNA"/>
</dbReference>
<protein>
    <submittedName>
        <fullName evidence="1">Uncharacterized protein</fullName>
    </submittedName>
</protein>
<evidence type="ECO:0000313" key="2">
    <source>
        <dbReference type="Proteomes" id="UP000189795"/>
    </source>
</evidence>
<accession>A0A1V4FJI2</accession>
<reference evidence="1 2" key="1">
    <citation type="submission" date="2017-03" db="EMBL/GenBank/DDBJ databases">
        <title>Antibiotic resistance of probiotic microorganisms.</title>
        <authorList>
            <person name="Sanudo A.I."/>
            <person name="Olivares M."/>
            <person name="Banuelos O."/>
        </authorList>
    </citation>
    <scope>NUCLEOTIDE SEQUENCE [LARGE SCALE GENOMIC DNA]</scope>
    <source>
        <strain evidence="1 2">CECT8605</strain>
    </source>
</reference>
<comment type="caution">
    <text evidence="1">The sequence shown here is derived from an EMBL/GenBank/DDBJ whole genome shotgun (WGS) entry which is preliminary data.</text>
</comment>
<evidence type="ECO:0000313" key="1">
    <source>
        <dbReference type="EMBL" id="OPG87598.1"/>
    </source>
</evidence>
<dbReference type="Proteomes" id="UP000189795">
    <property type="component" value="Unassembled WGS sequence"/>
</dbReference>
<name>A0A1V4FJI2_LIMRT</name>
<organism evidence="1 2">
    <name type="scientific">Limosilactobacillus reuteri</name>
    <name type="common">Lactobacillus reuteri</name>
    <dbReference type="NCBI Taxonomy" id="1598"/>
    <lineage>
        <taxon>Bacteria</taxon>
        <taxon>Bacillati</taxon>
        <taxon>Bacillota</taxon>
        <taxon>Bacilli</taxon>
        <taxon>Lactobacillales</taxon>
        <taxon>Lactobacillaceae</taxon>
        <taxon>Limosilactobacillus</taxon>
    </lineage>
</organism>
<sequence length="71" mass="8742">MSRSRRRHHEFICMLQKLAKREARSMDNKGQGTNYGFASFGKYRYRGTEYRGIQRYLYELEYASRRFKYVK</sequence>
<gene>
    <name evidence="1" type="ORF">B5D07_10075</name>
</gene>
<proteinExistence type="predicted"/>